<comment type="caution">
    <text evidence="3">The sequence shown here is derived from an EMBL/GenBank/DDBJ whole genome shotgun (WGS) entry which is preliminary data.</text>
</comment>
<keyword evidence="2" id="KW-0378">Hydrolase</keyword>
<evidence type="ECO:0000313" key="3">
    <source>
        <dbReference type="EMBL" id="MCH82776.1"/>
    </source>
</evidence>
<dbReference type="InterPro" id="IPR021109">
    <property type="entry name" value="Peptidase_aspartic_dom_sf"/>
</dbReference>
<evidence type="ECO:0000313" key="4">
    <source>
        <dbReference type="Proteomes" id="UP000265520"/>
    </source>
</evidence>
<dbReference type="GO" id="GO:0004190">
    <property type="term" value="F:aspartic-type endopeptidase activity"/>
    <property type="evidence" value="ECO:0007669"/>
    <property type="project" value="InterPro"/>
</dbReference>
<dbReference type="EMBL" id="LXQA010004175">
    <property type="protein sequence ID" value="MCH82776.1"/>
    <property type="molecule type" value="Genomic_DNA"/>
</dbReference>
<accession>A0A392M5Z5</accession>
<keyword evidence="1" id="KW-0645">Protease</keyword>
<dbReference type="PROSITE" id="PS00141">
    <property type="entry name" value="ASP_PROTEASE"/>
    <property type="match status" value="1"/>
</dbReference>
<proteinExistence type="predicted"/>
<feature type="non-terminal residue" evidence="3">
    <location>
        <position position="1"/>
    </location>
</feature>
<reference evidence="3 4" key="1">
    <citation type="journal article" date="2018" name="Front. Plant Sci.">
        <title>Red Clover (Trifolium pratense) and Zigzag Clover (T. medium) - A Picture of Genomic Similarities and Differences.</title>
        <authorList>
            <person name="Dluhosova J."/>
            <person name="Istvanek J."/>
            <person name="Nedelnik J."/>
            <person name="Repkova J."/>
        </authorList>
    </citation>
    <scope>NUCLEOTIDE SEQUENCE [LARGE SCALE GENOMIC DNA]</scope>
    <source>
        <strain evidence="4">cv. 10/8</strain>
        <tissue evidence="3">Leaf</tissue>
    </source>
</reference>
<dbReference type="AlphaFoldDB" id="A0A392M5Z5"/>
<dbReference type="Gene3D" id="2.40.70.10">
    <property type="entry name" value="Acid Proteases"/>
    <property type="match status" value="1"/>
</dbReference>
<dbReference type="GO" id="GO:0005576">
    <property type="term" value="C:extracellular region"/>
    <property type="evidence" value="ECO:0007669"/>
    <property type="project" value="TreeGrafter"/>
</dbReference>
<dbReference type="PANTHER" id="PTHR47967">
    <property type="entry name" value="OS07G0603500 PROTEIN-RELATED"/>
    <property type="match status" value="1"/>
</dbReference>
<evidence type="ECO:0000256" key="2">
    <source>
        <dbReference type="ARBA" id="ARBA00022801"/>
    </source>
</evidence>
<dbReference type="InterPro" id="IPR051708">
    <property type="entry name" value="Plant_Aspart_Prot_A1"/>
</dbReference>
<protein>
    <submittedName>
        <fullName evidence="3">Aspartic proteinase CDR1-like</fullName>
    </submittedName>
</protein>
<gene>
    <name evidence="3" type="ORF">A2U01_0003588</name>
</gene>
<name>A0A392M5Z5_9FABA</name>
<dbReference type="SUPFAM" id="SSF50630">
    <property type="entry name" value="Acid proteases"/>
    <property type="match status" value="1"/>
</dbReference>
<dbReference type="GO" id="GO:0006508">
    <property type="term" value="P:proteolysis"/>
    <property type="evidence" value="ECO:0007669"/>
    <property type="project" value="UniProtKB-KW"/>
</dbReference>
<dbReference type="InterPro" id="IPR001969">
    <property type="entry name" value="Aspartic_peptidase_AS"/>
</dbReference>
<evidence type="ECO:0000256" key="1">
    <source>
        <dbReference type="ARBA" id="ARBA00022670"/>
    </source>
</evidence>
<dbReference type="Proteomes" id="UP000265520">
    <property type="component" value="Unassembled WGS sequence"/>
</dbReference>
<organism evidence="3 4">
    <name type="scientific">Trifolium medium</name>
    <dbReference type="NCBI Taxonomy" id="97028"/>
    <lineage>
        <taxon>Eukaryota</taxon>
        <taxon>Viridiplantae</taxon>
        <taxon>Streptophyta</taxon>
        <taxon>Embryophyta</taxon>
        <taxon>Tracheophyta</taxon>
        <taxon>Spermatophyta</taxon>
        <taxon>Magnoliopsida</taxon>
        <taxon>eudicotyledons</taxon>
        <taxon>Gunneridae</taxon>
        <taxon>Pentapetalae</taxon>
        <taxon>rosids</taxon>
        <taxon>fabids</taxon>
        <taxon>Fabales</taxon>
        <taxon>Fabaceae</taxon>
        <taxon>Papilionoideae</taxon>
        <taxon>50 kb inversion clade</taxon>
        <taxon>NPAAA clade</taxon>
        <taxon>Hologalegina</taxon>
        <taxon>IRL clade</taxon>
        <taxon>Trifolieae</taxon>
        <taxon>Trifolium</taxon>
    </lineage>
</organism>
<keyword evidence="4" id="KW-1185">Reference proteome</keyword>
<dbReference type="PANTHER" id="PTHR47967:SF128">
    <property type="entry name" value="ASPARTIC PROTEINASE CDR1-LIKE"/>
    <property type="match status" value="1"/>
</dbReference>
<sequence length="78" mass="8530">VQTGRTDGNIIIDSGTTLTLLEQNFYNDLVASVKEVIGADVILKPENVVVVFDNNLSCLWIAPYKGVSIFGNRAQVDF</sequence>